<reference evidence="5" key="1">
    <citation type="submission" date="2016-10" db="EMBL/GenBank/DDBJ databases">
        <authorList>
            <person name="Varghese N."/>
            <person name="Submissions S."/>
        </authorList>
    </citation>
    <scope>NUCLEOTIDE SEQUENCE [LARGE SCALE GENOMIC DNA]</scope>
    <source>
        <strain evidence="5">ATCC 700689</strain>
    </source>
</reference>
<name>A0A1G7WXS5_9PSED</name>
<dbReference type="RefSeq" id="WP_074751597.1">
    <property type="nucleotide sequence ID" value="NZ_FNCO01000003.1"/>
</dbReference>
<dbReference type="InterPro" id="IPR049179">
    <property type="entry name" value="T2SSK_SAM-like_2nd"/>
</dbReference>
<dbReference type="PANTHER" id="PTHR38831:SF1">
    <property type="entry name" value="TYPE II SECRETION SYSTEM PROTEIN K-RELATED"/>
    <property type="match status" value="1"/>
</dbReference>
<evidence type="ECO:0000259" key="3">
    <source>
        <dbReference type="Pfam" id="PF03934"/>
    </source>
</evidence>
<sequence>MTHSCQRGVALISVLLVTSLALFVVAGLMRSHRMTVQGTAQQLHQQQLRQAALTAESYASQLLLASDIREATTIHLGQDWALKAQAFQLPDLDVRLEIEDLAGRFNLTRLVGTGGVDDVTLQRWVRLLSALDIPAFDLRRLNDFTLTDAAQLQRMPQLKKDDLQRLLPWVVVLPRDAMLNVNTVSAPVMASLEGMTLSAARGLVSQRAPRGYADIESFTRAPGVLGLGVSTHGLSVSSRWFRVSVHVRIADTQLRLISDVERVRNTNRTRVIRRRLVASAEHFQP</sequence>
<evidence type="ECO:0000313" key="5">
    <source>
        <dbReference type="Proteomes" id="UP000182894"/>
    </source>
</evidence>
<dbReference type="InterPro" id="IPR038072">
    <property type="entry name" value="GspK_central_sf"/>
</dbReference>
<evidence type="ECO:0000313" key="4">
    <source>
        <dbReference type="EMBL" id="SDG76696.1"/>
    </source>
</evidence>
<keyword evidence="1" id="KW-0997">Cell inner membrane</keyword>
<comment type="subcellular location">
    <subcellularLocation>
        <location evidence="1">Cell inner membrane</location>
    </subcellularLocation>
</comment>
<dbReference type="OrthoDB" id="5293133at2"/>
<keyword evidence="5" id="KW-1185">Reference proteome</keyword>
<feature type="transmembrane region" description="Helical" evidence="2">
    <location>
        <begin position="9"/>
        <end position="29"/>
    </location>
</feature>
<dbReference type="GO" id="GO:0005886">
    <property type="term" value="C:plasma membrane"/>
    <property type="evidence" value="ECO:0007669"/>
    <property type="project" value="UniProtKB-SubCell"/>
</dbReference>
<dbReference type="SUPFAM" id="SSF54523">
    <property type="entry name" value="Pili subunits"/>
    <property type="match status" value="1"/>
</dbReference>
<keyword evidence="1" id="KW-1003">Cell membrane</keyword>
<dbReference type="SUPFAM" id="SSF158544">
    <property type="entry name" value="GspK insert domain-like"/>
    <property type="match status" value="1"/>
</dbReference>
<dbReference type="InterPro" id="IPR045584">
    <property type="entry name" value="Pilin-like"/>
</dbReference>
<dbReference type="Pfam" id="PF03934">
    <property type="entry name" value="T2SSK"/>
    <property type="match status" value="1"/>
</dbReference>
<keyword evidence="1 2" id="KW-0472">Membrane</keyword>
<evidence type="ECO:0000256" key="1">
    <source>
        <dbReference type="PIRNR" id="PIRNR002786"/>
    </source>
</evidence>
<accession>A0A1G7WXS5</accession>
<dbReference type="PIRSF" id="PIRSF002786">
    <property type="entry name" value="XcpX"/>
    <property type="match status" value="1"/>
</dbReference>
<gene>
    <name evidence="4" type="ORF">SAMN05216605_10395</name>
</gene>
<protein>
    <recommendedName>
        <fullName evidence="1">Type II secretion system protein K</fullName>
    </recommendedName>
</protein>
<dbReference type="GO" id="GO:0009306">
    <property type="term" value="P:protein secretion"/>
    <property type="evidence" value="ECO:0007669"/>
    <property type="project" value="InterPro"/>
</dbReference>
<keyword evidence="2" id="KW-0812">Transmembrane</keyword>
<dbReference type="PANTHER" id="PTHR38831">
    <property type="entry name" value="TYPE II SECRETION SYSTEM PROTEIN K"/>
    <property type="match status" value="1"/>
</dbReference>
<organism evidence="4 5">
    <name type="scientific">Pseudomonas abietaniphila</name>
    <dbReference type="NCBI Taxonomy" id="89065"/>
    <lineage>
        <taxon>Bacteria</taxon>
        <taxon>Pseudomonadati</taxon>
        <taxon>Pseudomonadota</taxon>
        <taxon>Gammaproteobacteria</taxon>
        <taxon>Pseudomonadales</taxon>
        <taxon>Pseudomonadaceae</taxon>
        <taxon>Pseudomonas</taxon>
    </lineage>
</organism>
<comment type="similarity">
    <text evidence="1">Belongs to the GSP K family.</text>
</comment>
<dbReference type="InterPro" id="IPR005628">
    <property type="entry name" value="GspK"/>
</dbReference>
<dbReference type="Gene3D" id="3.30.1300.30">
    <property type="entry name" value="GSPII I/J protein-like"/>
    <property type="match status" value="1"/>
</dbReference>
<dbReference type="STRING" id="89065.SAMN05216605_10395"/>
<dbReference type="AlphaFoldDB" id="A0A1G7WXS5"/>
<feature type="domain" description="T2SS protein K second SAM-like" evidence="3">
    <location>
        <begin position="179"/>
        <end position="236"/>
    </location>
</feature>
<keyword evidence="2" id="KW-1133">Transmembrane helix</keyword>
<evidence type="ECO:0000256" key="2">
    <source>
        <dbReference type="SAM" id="Phobius"/>
    </source>
</evidence>
<keyword evidence="1" id="KW-0813">Transport</keyword>
<dbReference type="Proteomes" id="UP000182894">
    <property type="component" value="Unassembled WGS sequence"/>
</dbReference>
<proteinExistence type="inferred from homology"/>
<dbReference type="EMBL" id="FNCO01000003">
    <property type="protein sequence ID" value="SDG76696.1"/>
    <property type="molecule type" value="Genomic_DNA"/>
</dbReference>